<dbReference type="Proteomes" id="UP000184364">
    <property type="component" value="Unassembled WGS sequence"/>
</dbReference>
<feature type="transmembrane region" description="Helical" evidence="1">
    <location>
        <begin position="41"/>
        <end position="59"/>
    </location>
</feature>
<keyword evidence="1" id="KW-0472">Membrane</keyword>
<dbReference type="AlphaFoldDB" id="A0A1M7KTX8"/>
<organism evidence="2 3">
    <name type="scientific">Chryseobacterium polytrichastri</name>
    <dbReference type="NCBI Taxonomy" id="1302687"/>
    <lineage>
        <taxon>Bacteria</taxon>
        <taxon>Pseudomonadati</taxon>
        <taxon>Bacteroidota</taxon>
        <taxon>Flavobacteriia</taxon>
        <taxon>Flavobacteriales</taxon>
        <taxon>Weeksellaceae</taxon>
        <taxon>Chryseobacterium group</taxon>
        <taxon>Chryseobacterium</taxon>
    </lineage>
</organism>
<dbReference type="EMBL" id="FRAV01000073">
    <property type="protein sequence ID" value="SHM68953.1"/>
    <property type="molecule type" value="Genomic_DNA"/>
</dbReference>
<proteinExistence type="predicted"/>
<evidence type="ECO:0000313" key="3">
    <source>
        <dbReference type="Proteomes" id="UP000184364"/>
    </source>
</evidence>
<feature type="non-terminal residue" evidence="2">
    <location>
        <position position="1"/>
    </location>
</feature>
<keyword evidence="1" id="KW-1133">Transmembrane helix</keyword>
<evidence type="ECO:0008006" key="4">
    <source>
        <dbReference type="Google" id="ProtNLM"/>
    </source>
</evidence>
<protein>
    <recommendedName>
        <fullName evidence="4">Transposase DDE domain-containing protein</fullName>
    </recommendedName>
</protein>
<keyword evidence="3" id="KW-1185">Reference proteome</keyword>
<gene>
    <name evidence="2" type="ORF">SAMN05444267_10731</name>
</gene>
<evidence type="ECO:0000256" key="1">
    <source>
        <dbReference type="SAM" id="Phobius"/>
    </source>
</evidence>
<accession>A0A1M7KTX8</accession>
<name>A0A1M7KTX8_9FLAO</name>
<reference evidence="3" key="1">
    <citation type="submission" date="2016-11" db="EMBL/GenBank/DDBJ databases">
        <authorList>
            <person name="Varghese N."/>
            <person name="Submissions S."/>
        </authorList>
    </citation>
    <scope>NUCLEOTIDE SEQUENCE [LARGE SCALE GENOMIC DNA]</scope>
    <source>
        <strain evidence="3">DSM 26899</strain>
    </source>
</reference>
<keyword evidence="1" id="KW-0812">Transmembrane</keyword>
<evidence type="ECO:0000313" key="2">
    <source>
        <dbReference type="EMBL" id="SHM68953.1"/>
    </source>
</evidence>
<sequence length="70" mass="8619">NVETEYYFDEKLYKRRFKIEKANAWLDSFKALLVRFETLNITWINLHYLALSILFLRKIKVQTAFIKKFQ</sequence>